<proteinExistence type="predicted"/>
<sequence>MKQIRPSLSLCALLLACALPAAHADEPVQSVHVTGIADPEMRSYRSVAAGLDAFDAKRALAPNATLRFRMRHADGSPVTADDGLQLRLASDDGSFQQTVPIDAAGLLTVQRSEAARDADATFILNRKSGKYTGHPEVRTAGLPDNVRRMGDLRLECRVTIAIVKEQMPFLAKAAVNTLMLTSDWCAKKDFNYGTLAPRPGARARLRAGDRSRTLDVHGWNALVPIGDTSWPDDAVVQFDDGAPENATRTADGTPRTAP</sequence>
<dbReference type="EMBL" id="JANUGW010000009">
    <property type="protein sequence ID" value="MCS0582696.1"/>
    <property type="molecule type" value="Genomic_DNA"/>
</dbReference>
<evidence type="ECO:0000256" key="1">
    <source>
        <dbReference type="SAM" id="MobiDB-lite"/>
    </source>
</evidence>
<dbReference type="PROSITE" id="PS51257">
    <property type="entry name" value="PROKAR_LIPOPROTEIN"/>
    <property type="match status" value="1"/>
</dbReference>
<evidence type="ECO:0008006" key="5">
    <source>
        <dbReference type="Google" id="ProtNLM"/>
    </source>
</evidence>
<evidence type="ECO:0000313" key="3">
    <source>
        <dbReference type="EMBL" id="MCS0582696.1"/>
    </source>
</evidence>
<keyword evidence="2" id="KW-0732">Signal</keyword>
<dbReference type="RefSeq" id="WP_258817280.1">
    <property type="nucleotide sequence ID" value="NZ_JANUGW010000009.1"/>
</dbReference>
<feature type="signal peptide" evidence="2">
    <location>
        <begin position="1"/>
        <end position="24"/>
    </location>
</feature>
<reference evidence="3 4" key="1">
    <citation type="submission" date="2022-08" db="EMBL/GenBank/DDBJ databases">
        <title>Reclassification of Massilia species as members of the genera Telluria, Duganella, Pseudoduganella, Mokoshia gen. nov. and Zemynaea gen. nov. using orthogonal and non-orthogonal genome-based approaches.</title>
        <authorList>
            <person name="Bowman J.P."/>
        </authorList>
    </citation>
    <scope>NUCLEOTIDE SEQUENCE [LARGE SCALE GENOMIC DNA]</scope>
    <source>
        <strain evidence="3 4">JCM 31316</strain>
    </source>
</reference>
<comment type="caution">
    <text evidence="3">The sequence shown here is derived from an EMBL/GenBank/DDBJ whole genome shotgun (WGS) entry which is preliminary data.</text>
</comment>
<protein>
    <recommendedName>
        <fullName evidence="5">Secreted protein</fullName>
    </recommendedName>
</protein>
<organism evidence="3 4">
    <name type="scientific">Massilia pinisoli</name>
    <dbReference type="NCBI Taxonomy" id="1772194"/>
    <lineage>
        <taxon>Bacteria</taxon>
        <taxon>Pseudomonadati</taxon>
        <taxon>Pseudomonadota</taxon>
        <taxon>Betaproteobacteria</taxon>
        <taxon>Burkholderiales</taxon>
        <taxon>Oxalobacteraceae</taxon>
        <taxon>Telluria group</taxon>
        <taxon>Massilia</taxon>
    </lineage>
</organism>
<name>A0ABT1ZRZ7_9BURK</name>
<evidence type="ECO:0000313" key="4">
    <source>
        <dbReference type="Proteomes" id="UP001204151"/>
    </source>
</evidence>
<evidence type="ECO:0000256" key="2">
    <source>
        <dbReference type="SAM" id="SignalP"/>
    </source>
</evidence>
<accession>A0ABT1ZRZ7</accession>
<dbReference type="Proteomes" id="UP001204151">
    <property type="component" value="Unassembled WGS sequence"/>
</dbReference>
<feature type="region of interest" description="Disordered" evidence="1">
    <location>
        <begin position="239"/>
        <end position="258"/>
    </location>
</feature>
<keyword evidence="4" id="KW-1185">Reference proteome</keyword>
<gene>
    <name evidence="3" type="ORF">NX784_13935</name>
</gene>
<feature type="chain" id="PRO_5047215064" description="Secreted protein" evidence="2">
    <location>
        <begin position="25"/>
        <end position="258"/>
    </location>
</feature>